<sequence>MSRLKKKAPEELVSVDLYKSAMRQVASPVAVITTFDGGEKAGLTATAVCSATTEPPTILVCVNRSASAEPMIAASGRLAVNFLTDDQHEVARLFSTSKLSSEKRFAVGDWTTLSTGAPVLKNTIASFDCTVESVVPCGTHNIYVSRVEAVSSDDGAPLLYRDGYFRRLGANF</sequence>
<dbReference type="PANTHER" id="PTHR30466:SF1">
    <property type="entry name" value="FMN REDUCTASE (NADH) RUTF"/>
    <property type="match status" value="1"/>
</dbReference>
<reference evidence="3" key="1">
    <citation type="submission" date="2020-09" db="EMBL/GenBank/DDBJ databases">
        <title>Genome seq and assembly of Tianweitania sp.</title>
        <authorList>
            <person name="Chhetri G."/>
        </authorList>
    </citation>
    <scope>NUCLEOTIDE SEQUENCE</scope>
    <source>
        <strain evidence="3">Rool2</strain>
    </source>
</reference>
<dbReference type="RefSeq" id="WP_188163261.1">
    <property type="nucleotide sequence ID" value="NZ_JACVVX010000001.1"/>
</dbReference>
<evidence type="ECO:0000313" key="3">
    <source>
        <dbReference type="EMBL" id="MBD0413863.1"/>
    </source>
</evidence>
<dbReference type="AlphaFoldDB" id="A0A8J6U144"/>
<dbReference type="GO" id="GO:0042602">
    <property type="term" value="F:riboflavin reductase (NADPH) activity"/>
    <property type="evidence" value="ECO:0007669"/>
    <property type="project" value="TreeGrafter"/>
</dbReference>
<dbReference type="Proteomes" id="UP000643405">
    <property type="component" value="Unassembled WGS sequence"/>
</dbReference>
<dbReference type="SUPFAM" id="SSF50475">
    <property type="entry name" value="FMN-binding split barrel"/>
    <property type="match status" value="1"/>
</dbReference>
<dbReference type="InterPro" id="IPR050268">
    <property type="entry name" value="NADH-dep_flavin_reductase"/>
</dbReference>
<evidence type="ECO:0000259" key="2">
    <source>
        <dbReference type="SMART" id="SM00903"/>
    </source>
</evidence>
<gene>
    <name evidence="3" type="ORF">ICI42_04255</name>
</gene>
<comment type="caution">
    <text evidence="3">The sequence shown here is derived from an EMBL/GenBank/DDBJ whole genome shotgun (WGS) entry which is preliminary data.</text>
</comment>
<dbReference type="SMART" id="SM00903">
    <property type="entry name" value="Flavin_Reduct"/>
    <property type="match status" value="1"/>
</dbReference>
<dbReference type="InterPro" id="IPR002563">
    <property type="entry name" value="Flavin_Rdtase-like_dom"/>
</dbReference>
<accession>A0A8J6U144</accession>
<evidence type="ECO:0000313" key="4">
    <source>
        <dbReference type="Proteomes" id="UP000643405"/>
    </source>
</evidence>
<dbReference type="Pfam" id="PF01613">
    <property type="entry name" value="Flavin_Reduct"/>
    <property type="match status" value="1"/>
</dbReference>
<dbReference type="PANTHER" id="PTHR30466">
    <property type="entry name" value="FLAVIN REDUCTASE"/>
    <property type="match status" value="1"/>
</dbReference>
<name>A0A8J6U144_9HYPH</name>
<dbReference type="Gene3D" id="2.30.110.10">
    <property type="entry name" value="Electron Transport, Fmn-binding Protein, Chain A"/>
    <property type="match status" value="1"/>
</dbReference>
<dbReference type="EMBL" id="JACVVX010000001">
    <property type="protein sequence ID" value="MBD0413863.1"/>
    <property type="molecule type" value="Genomic_DNA"/>
</dbReference>
<dbReference type="GO" id="GO:0010181">
    <property type="term" value="F:FMN binding"/>
    <property type="evidence" value="ECO:0007669"/>
    <property type="project" value="InterPro"/>
</dbReference>
<protein>
    <submittedName>
        <fullName evidence="3">Flavin reductase</fullName>
    </submittedName>
</protein>
<keyword evidence="1" id="KW-0560">Oxidoreductase</keyword>
<proteinExistence type="predicted"/>
<evidence type="ECO:0000256" key="1">
    <source>
        <dbReference type="ARBA" id="ARBA00023002"/>
    </source>
</evidence>
<feature type="domain" description="Flavin reductase like" evidence="2">
    <location>
        <begin position="22"/>
        <end position="167"/>
    </location>
</feature>
<keyword evidence="4" id="KW-1185">Reference proteome</keyword>
<dbReference type="InterPro" id="IPR012349">
    <property type="entry name" value="Split_barrel_FMN-bd"/>
</dbReference>
<organism evidence="3 4">
    <name type="scientific">Oryzicola mucosus</name>
    <dbReference type="NCBI Taxonomy" id="2767425"/>
    <lineage>
        <taxon>Bacteria</taxon>
        <taxon>Pseudomonadati</taxon>
        <taxon>Pseudomonadota</taxon>
        <taxon>Alphaproteobacteria</taxon>
        <taxon>Hyphomicrobiales</taxon>
        <taxon>Phyllobacteriaceae</taxon>
        <taxon>Oryzicola</taxon>
    </lineage>
</organism>